<dbReference type="CDD" id="cd00761">
    <property type="entry name" value="Glyco_tranf_GTA_type"/>
    <property type="match status" value="1"/>
</dbReference>
<sequence>MVTYTVSVCNYNMAGTLERSLRSILDQVDDRFEVLVVDDGSTDGSIGILESLSAEFDGLRYVVSDNENVGAARAEGVRRANGEYVLTQLDADDQYDEGILDFVTVYHELERAIDREFYLSGHGINVAPRSLLLDIPYRSLGYGEDRDLWRRLLAADALVRLDHEPFNESVGYDRGLRDRVAVTYEITEVEFRSGVTFESFLRDRLRSPSLRSLVQLAFAPVAFANAVRAGRYEQPPGFERMGALDDAMAAARRSLPELEAELGIDVDETALSPAGRRIFYGERDGARDGRRRGQSSPASSSDSSPRR</sequence>
<evidence type="ECO:0000313" key="4">
    <source>
        <dbReference type="Proteomes" id="UP000017840"/>
    </source>
</evidence>
<dbReference type="EMBL" id="ASGZ01000020">
    <property type="protein sequence ID" value="ESP89036.1"/>
    <property type="molecule type" value="Genomic_DNA"/>
</dbReference>
<dbReference type="SUPFAM" id="SSF53448">
    <property type="entry name" value="Nucleotide-diphospho-sugar transferases"/>
    <property type="match status" value="1"/>
</dbReference>
<feature type="region of interest" description="Disordered" evidence="1">
    <location>
        <begin position="277"/>
        <end position="307"/>
    </location>
</feature>
<dbReference type="Proteomes" id="UP000017840">
    <property type="component" value="Unassembled WGS sequence"/>
</dbReference>
<dbReference type="Pfam" id="PF00535">
    <property type="entry name" value="Glycos_transf_2"/>
    <property type="match status" value="1"/>
</dbReference>
<dbReference type="eggNOG" id="arCOG01385">
    <property type="taxonomic scope" value="Archaea"/>
</dbReference>
<evidence type="ECO:0000313" key="3">
    <source>
        <dbReference type="EMBL" id="ESP89036.1"/>
    </source>
</evidence>
<dbReference type="GO" id="GO:0016758">
    <property type="term" value="F:hexosyltransferase activity"/>
    <property type="evidence" value="ECO:0007669"/>
    <property type="project" value="UniProtKB-ARBA"/>
</dbReference>
<dbReference type="PATRIC" id="fig|1324957.4.peg.1276"/>
<proteinExistence type="predicted"/>
<reference evidence="3 4" key="1">
    <citation type="journal article" date="2013" name="Genome Announc.">
        <title>Draft Genome Sequence of 'Candidatus Halobonum tyrrellensis' Strain G22, Isolated from the Hypersaline Waters of Lake Tyrrell, Australia.</title>
        <authorList>
            <person name="Ugalde J.A."/>
            <person name="Narasingarao P."/>
            <person name="Kuo S."/>
            <person name="Podell S."/>
            <person name="Allen E.E."/>
        </authorList>
    </citation>
    <scope>NUCLEOTIDE SEQUENCE [LARGE SCALE GENOMIC DNA]</scope>
    <source>
        <strain evidence="3 4">G22</strain>
    </source>
</reference>
<keyword evidence="4" id="KW-1185">Reference proteome</keyword>
<name>V4GV61_9EURY</name>
<dbReference type="STRING" id="1324957.K933_06288"/>
<gene>
    <name evidence="3" type="ORF">K933_06288</name>
</gene>
<accession>V4GV61</accession>
<dbReference type="InterPro" id="IPR001173">
    <property type="entry name" value="Glyco_trans_2-like"/>
</dbReference>
<comment type="caution">
    <text evidence="3">The sequence shown here is derived from an EMBL/GenBank/DDBJ whole genome shotgun (WGS) entry which is preliminary data.</text>
</comment>
<feature type="domain" description="Glycosyltransferase 2-like" evidence="2">
    <location>
        <begin position="6"/>
        <end position="98"/>
    </location>
</feature>
<dbReference type="PANTHER" id="PTHR22916">
    <property type="entry name" value="GLYCOSYLTRANSFERASE"/>
    <property type="match status" value="1"/>
</dbReference>
<organism evidence="3 4">
    <name type="scientific">Candidatus Halobonum tyrrellensis G22</name>
    <dbReference type="NCBI Taxonomy" id="1324957"/>
    <lineage>
        <taxon>Archaea</taxon>
        <taxon>Methanobacteriati</taxon>
        <taxon>Methanobacteriota</taxon>
        <taxon>Stenosarchaea group</taxon>
        <taxon>Halobacteria</taxon>
        <taxon>Halobacteriales</taxon>
        <taxon>Haloferacaceae</taxon>
        <taxon>Candidatus Halobonum</taxon>
    </lineage>
</organism>
<dbReference type="OrthoDB" id="46222at2157"/>
<feature type="compositionally biased region" description="Basic and acidic residues" evidence="1">
    <location>
        <begin position="279"/>
        <end position="288"/>
    </location>
</feature>
<evidence type="ECO:0000256" key="1">
    <source>
        <dbReference type="SAM" id="MobiDB-lite"/>
    </source>
</evidence>
<evidence type="ECO:0000259" key="2">
    <source>
        <dbReference type="Pfam" id="PF00535"/>
    </source>
</evidence>
<dbReference type="Gene3D" id="3.90.550.10">
    <property type="entry name" value="Spore Coat Polysaccharide Biosynthesis Protein SpsA, Chain A"/>
    <property type="match status" value="1"/>
</dbReference>
<feature type="compositionally biased region" description="Low complexity" evidence="1">
    <location>
        <begin position="294"/>
        <end position="307"/>
    </location>
</feature>
<dbReference type="AlphaFoldDB" id="V4GV61"/>
<protein>
    <submittedName>
        <fullName evidence="3">Glycosyltransferase</fullName>
    </submittedName>
</protein>
<dbReference type="RefSeq" id="WP_023393845.1">
    <property type="nucleotide sequence ID" value="NZ_ASGZ01000020.1"/>
</dbReference>
<dbReference type="InterPro" id="IPR029044">
    <property type="entry name" value="Nucleotide-diphossugar_trans"/>
</dbReference>
<keyword evidence="3" id="KW-0808">Transferase</keyword>
<dbReference type="PANTHER" id="PTHR22916:SF3">
    <property type="entry name" value="UDP-GLCNAC:BETAGAL BETA-1,3-N-ACETYLGLUCOSAMINYLTRANSFERASE-LIKE PROTEIN 1"/>
    <property type="match status" value="1"/>
</dbReference>